<gene>
    <name evidence="2" type="ORF">PYCCODRAFT_617351</name>
</gene>
<dbReference type="Proteomes" id="UP000193067">
    <property type="component" value="Unassembled WGS sequence"/>
</dbReference>
<protein>
    <submittedName>
        <fullName evidence="2">Uncharacterized protein</fullName>
    </submittedName>
</protein>
<feature type="compositionally biased region" description="Basic residues" evidence="1">
    <location>
        <begin position="129"/>
        <end position="146"/>
    </location>
</feature>
<keyword evidence="3" id="KW-1185">Reference proteome</keyword>
<name>A0A1Y2J265_TRAC3</name>
<proteinExistence type="predicted"/>
<evidence type="ECO:0000313" key="2">
    <source>
        <dbReference type="EMBL" id="OSD07476.1"/>
    </source>
</evidence>
<reference evidence="2 3" key="1">
    <citation type="journal article" date="2015" name="Biotechnol. Biofuels">
        <title>Enhanced degradation of softwood versus hardwood by the white-rot fungus Pycnoporus coccineus.</title>
        <authorList>
            <person name="Couturier M."/>
            <person name="Navarro D."/>
            <person name="Chevret D."/>
            <person name="Henrissat B."/>
            <person name="Piumi F."/>
            <person name="Ruiz-Duenas F.J."/>
            <person name="Martinez A.T."/>
            <person name="Grigoriev I.V."/>
            <person name="Riley R."/>
            <person name="Lipzen A."/>
            <person name="Berrin J.G."/>
            <person name="Master E.R."/>
            <person name="Rosso M.N."/>
        </authorList>
    </citation>
    <scope>NUCLEOTIDE SEQUENCE [LARGE SCALE GENOMIC DNA]</scope>
    <source>
        <strain evidence="2 3">BRFM310</strain>
    </source>
</reference>
<evidence type="ECO:0000256" key="1">
    <source>
        <dbReference type="SAM" id="MobiDB-lite"/>
    </source>
</evidence>
<dbReference type="AlphaFoldDB" id="A0A1Y2J265"/>
<dbReference type="EMBL" id="KZ084088">
    <property type="protein sequence ID" value="OSD07476.1"/>
    <property type="molecule type" value="Genomic_DNA"/>
</dbReference>
<organism evidence="2 3">
    <name type="scientific">Trametes coccinea (strain BRFM310)</name>
    <name type="common">Pycnoporus coccineus</name>
    <dbReference type="NCBI Taxonomy" id="1353009"/>
    <lineage>
        <taxon>Eukaryota</taxon>
        <taxon>Fungi</taxon>
        <taxon>Dikarya</taxon>
        <taxon>Basidiomycota</taxon>
        <taxon>Agaricomycotina</taxon>
        <taxon>Agaricomycetes</taxon>
        <taxon>Polyporales</taxon>
        <taxon>Polyporaceae</taxon>
        <taxon>Trametes</taxon>
    </lineage>
</organism>
<feature type="region of interest" description="Disordered" evidence="1">
    <location>
        <begin position="102"/>
        <end position="146"/>
    </location>
</feature>
<evidence type="ECO:0000313" key="3">
    <source>
        <dbReference type="Proteomes" id="UP000193067"/>
    </source>
</evidence>
<feature type="compositionally biased region" description="Low complexity" evidence="1">
    <location>
        <begin position="102"/>
        <end position="115"/>
    </location>
</feature>
<accession>A0A1Y2J265</accession>
<sequence>MRERRVCIRPLKRLDAAARSRKTGEDTRIRRGRTARRCSDISPRAMVARRQQRPCKSPLRRRDILAHAGESAEAWRHMGIRAAALFRARTWAEWLQAPCWAGKSQGTSSSTLSSKVPRVHGSSQPRSDRMRKRTIPRNRNAKRARHYSHGDGRWEIFCLFAARRLGFRLGLPESRVRPALSRSWDPRRGKRR</sequence>